<evidence type="ECO:0000313" key="3">
    <source>
        <dbReference type="Proteomes" id="UP000236544"/>
    </source>
</evidence>
<dbReference type="Pfam" id="PF04641">
    <property type="entry name" value="Rtf2"/>
    <property type="match status" value="1"/>
</dbReference>
<dbReference type="PANTHER" id="PTHR12775">
    <property type="entry name" value="PROTEIN C20ORF43 HOMOLOG"/>
    <property type="match status" value="1"/>
</dbReference>
<dbReference type="GO" id="GO:0005634">
    <property type="term" value="C:nucleus"/>
    <property type="evidence" value="ECO:0007669"/>
    <property type="project" value="TreeGrafter"/>
</dbReference>
<sequence>MGNDGSSIVRVKNLQVSLGHLCNKTRDEEAKNFDAVSRWTVCRLTGHHLRPPVLSDYLGNLFNKESVLEWLLTPHKEDYSEEQIKLFGHIRSLKDVVELGNLVNSKDLRLKCDVGDEILGKSSSKLMYPAGCGHVLPRRMLENSTDQPKCPVCDKAISKGDNITLNAKGADREALEKRMNNLKRLNLTHSGKRSKTKKRGASVEDNPNAKRQKN</sequence>
<reference evidence="3" key="1">
    <citation type="submission" date="2015-10" db="EMBL/GenBank/DDBJ databases">
        <authorList>
            <person name="Devillers H."/>
        </authorList>
    </citation>
    <scope>NUCLEOTIDE SEQUENCE [LARGE SCALE GENOMIC DNA]</scope>
</reference>
<dbReference type="InterPro" id="IPR006735">
    <property type="entry name" value="Rtf2"/>
</dbReference>
<organism evidence="2 3">
    <name type="scientific">Lachancea quebecensis</name>
    <dbReference type="NCBI Taxonomy" id="1654605"/>
    <lineage>
        <taxon>Eukaryota</taxon>
        <taxon>Fungi</taxon>
        <taxon>Dikarya</taxon>
        <taxon>Ascomycota</taxon>
        <taxon>Saccharomycotina</taxon>
        <taxon>Saccharomycetes</taxon>
        <taxon>Saccharomycetales</taxon>
        <taxon>Saccharomycetaceae</taxon>
        <taxon>Lachancea</taxon>
    </lineage>
</organism>
<accession>A0A0N7MM13</accession>
<dbReference type="PANTHER" id="PTHR12775:SF0">
    <property type="entry name" value="REPLICATION TERMINATION FACTOR 2"/>
    <property type="match status" value="1"/>
</dbReference>
<protein>
    <submittedName>
        <fullName evidence="2">LAQU0S12e00628g1_1</fullName>
    </submittedName>
</protein>
<evidence type="ECO:0000256" key="1">
    <source>
        <dbReference type="SAM" id="MobiDB-lite"/>
    </source>
</evidence>
<dbReference type="AlphaFoldDB" id="A0A0N7MM13"/>
<feature type="compositionally biased region" description="Basic residues" evidence="1">
    <location>
        <begin position="190"/>
        <end position="200"/>
    </location>
</feature>
<dbReference type="OrthoDB" id="247013at2759"/>
<proteinExistence type="predicted"/>
<evidence type="ECO:0000313" key="2">
    <source>
        <dbReference type="EMBL" id="CUS23814.1"/>
    </source>
</evidence>
<feature type="region of interest" description="Disordered" evidence="1">
    <location>
        <begin position="184"/>
        <end position="214"/>
    </location>
</feature>
<name>A0A0N7MM13_9SACH</name>
<keyword evidence="3" id="KW-1185">Reference proteome</keyword>
<dbReference type="GO" id="GO:0006274">
    <property type="term" value="P:DNA replication termination"/>
    <property type="evidence" value="ECO:0007669"/>
    <property type="project" value="TreeGrafter"/>
</dbReference>
<dbReference type="Proteomes" id="UP000236544">
    <property type="component" value="Unassembled WGS sequence"/>
</dbReference>
<dbReference type="EMBL" id="LN890553">
    <property type="protein sequence ID" value="CUS23814.1"/>
    <property type="molecule type" value="Genomic_DNA"/>
</dbReference>
<gene>
    <name evidence="2" type="ORF">LAQU0_S12e00628g</name>
</gene>